<accession>A0A915LWR7</accession>
<sequence length="340" mass="38653">NDIDQFNEVPHKLIKPQTENSNFSLNEQSEEKWKNGLENPIPLYLPNDDLDNNMVVCLSKASKALVIDIYGADIEKSKDNLFKTLTSGGGNFEEIIAATLSNNSSNNENSNSPYFLIDSQVSLVKATLTTINTLIPTLTTEQTPILLNFIKTLTEQFDLLSKSIDSLKEKQQEKPYGYFSGAAKLNTISAEKLERERSIVVTGLTESTKKLPSEKMADDSIAITSLLDSVGVECAPRFFYRMGRLPNPPNNGHARLLKIVLPSRKFQRELLKKWKTTGKKSFPQINMRESMTPEQLQRRKELIEECKRKRMENPQLDWIVYGDAVILRSEVHIFRKNKNI</sequence>
<dbReference type="AlphaFoldDB" id="A0A915LWR7"/>
<reference evidence="2" key="1">
    <citation type="submission" date="2022-11" db="UniProtKB">
        <authorList>
            <consortium name="WormBaseParasite"/>
        </authorList>
    </citation>
    <scope>IDENTIFICATION</scope>
</reference>
<name>A0A915LWR7_MELJA</name>
<organism evidence="1 2">
    <name type="scientific">Meloidogyne javanica</name>
    <name type="common">Root-knot nematode worm</name>
    <dbReference type="NCBI Taxonomy" id="6303"/>
    <lineage>
        <taxon>Eukaryota</taxon>
        <taxon>Metazoa</taxon>
        <taxon>Ecdysozoa</taxon>
        <taxon>Nematoda</taxon>
        <taxon>Chromadorea</taxon>
        <taxon>Rhabditida</taxon>
        <taxon>Tylenchina</taxon>
        <taxon>Tylenchomorpha</taxon>
        <taxon>Tylenchoidea</taxon>
        <taxon>Meloidogynidae</taxon>
        <taxon>Meloidogyninae</taxon>
        <taxon>Meloidogyne</taxon>
        <taxon>Meloidogyne incognita group</taxon>
    </lineage>
</organism>
<dbReference type="WBParaSite" id="scaffold1849_cov197.g3744">
    <property type="protein sequence ID" value="scaffold1849_cov197.g3744"/>
    <property type="gene ID" value="scaffold1849_cov197.g3744"/>
</dbReference>
<keyword evidence="1" id="KW-1185">Reference proteome</keyword>
<protein>
    <submittedName>
        <fullName evidence="2">Uncharacterized protein</fullName>
    </submittedName>
</protein>
<evidence type="ECO:0000313" key="1">
    <source>
        <dbReference type="Proteomes" id="UP000887561"/>
    </source>
</evidence>
<dbReference type="Proteomes" id="UP000887561">
    <property type="component" value="Unplaced"/>
</dbReference>
<proteinExistence type="predicted"/>
<evidence type="ECO:0000313" key="2">
    <source>
        <dbReference type="WBParaSite" id="scaffold1849_cov197.g3744"/>
    </source>
</evidence>